<comment type="caution">
    <text evidence="3">The sequence shown here is derived from an EMBL/GenBank/DDBJ whole genome shotgun (WGS) entry which is preliminary data.</text>
</comment>
<reference evidence="4" key="1">
    <citation type="submission" date="2015-12" db="EMBL/GenBank/DDBJ databases">
        <authorList>
            <person name="Lima A."/>
            <person name="Farahani Zayas N."/>
            <person name="Castro Da Silva M.A."/>
            <person name="Cabral A."/>
            <person name="Pessatti M.L."/>
        </authorList>
    </citation>
    <scope>NUCLEOTIDE SEQUENCE [LARGE SCALE GENOMIC DNA]</scope>
    <source>
        <strain evidence="4">LAMA 842</strain>
    </source>
</reference>
<evidence type="ECO:0000259" key="1">
    <source>
        <dbReference type="Pfam" id="PF01168"/>
    </source>
</evidence>
<dbReference type="InterPro" id="IPR051466">
    <property type="entry name" value="D-amino_acid_metab_enzyme"/>
</dbReference>
<protein>
    <recommendedName>
        <fullName evidence="1">Alanine racemase N-terminal domain-containing protein</fullName>
    </recommendedName>
</protein>
<keyword evidence="4" id="KW-1185">Reference proteome</keyword>
<dbReference type="PANTHER" id="PTHR28004:SF2">
    <property type="entry name" value="D-SERINE DEHYDRATASE"/>
    <property type="match status" value="1"/>
</dbReference>
<dbReference type="AlphaFoldDB" id="A0A137SGD2"/>
<accession>A0A137SGD2</accession>
<dbReference type="GO" id="GO:0008721">
    <property type="term" value="F:D-serine ammonia-lyase activity"/>
    <property type="evidence" value="ECO:0007669"/>
    <property type="project" value="TreeGrafter"/>
</dbReference>
<evidence type="ECO:0000313" key="3">
    <source>
        <dbReference type="EMBL" id="KXO11470.1"/>
    </source>
</evidence>
<dbReference type="EMBL" id="LOCO01000003">
    <property type="protein sequence ID" value="KXO11470.1"/>
    <property type="molecule type" value="Genomic_DNA"/>
</dbReference>
<dbReference type="GO" id="GO:0036088">
    <property type="term" value="P:D-serine catabolic process"/>
    <property type="evidence" value="ECO:0007669"/>
    <property type="project" value="TreeGrafter"/>
</dbReference>
<reference evidence="3" key="2">
    <citation type="submission" date="2015-12" db="EMBL/GenBank/DDBJ databases">
        <authorList>
            <person name="Shamseldin A."/>
            <person name="Moawad H."/>
            <person name="Abd El-Rahim W.M."/>
            <person name="Sadowsky M.J."/>
        </authorList>
    </citation>
    <scope>NUCLEOTIDE SEQUENCE [LARGE SCALE GENOMIC DNA]</scope>
    <source>
        <strain evidence="3">LAMA 842</strain>
    </source>
</reference>
<dbReference type="RefSeq" id="WP_061331357.1">
    <property type="nucleotide sequence ID" value="NZ_LOCO01000003.1"/>
</dbReference>
<evidence type="ECO:0000313" key="2">
    <source>
        <dbReference type="EMBL" id="KXO10805.1"/>
    </source>
</evidence>
<dbReference type="Proteomes" id="UP000070282">
    <property type="component" value="Unassembled WGS sequence"/>
</dbReference>
<dbReference type="EMBL" id="LOCO01000005">
    <property type="protein sequence ID" value="KXO10805.1"/>
    <property type="molecule type" value="Genomic_DNA"/>
</dbReference>
<feature type="domain" description="Alanine racemase N-terminal" evidence="1">
    <location>
        <begin position="62"/>
        <end position="232"/>
    </location>
</feature>
<name>A0A137SGD2_9GAMM</name>
<gene>
    <name evidence="2" type="ORF">J122_1434</name>
    <name evidence="3" type="ORF">J122_927</name>
</gene>
<dbReference type="PATRIC" id="fig|1306954.6.peg.2475"/>
<dbReference type="SUPFAM" id="SSF51419">
    <property type="entry name" value="PLP-binding barrel"/>
    <property type="match status" value="1"/>
</dbReference>
<dbReference type="InterPro" id="IPR001608">
    <property type="entry name" value="Ala_racemase_N"/>
</dbReference>
<dbReference type="Gene3D" id="3.20.20.10">
    <property type="entry name" value="Alanine racemase"/>
    <property type="match status" value="1"/>
</dbReference>
<dbReference type="PANTHER" id="PTHR28004">
    <property type="entry name" value="ZGC:162816-RELATED"/>
    <property type="match status" value="1"/>
</dbReference>
<dbReference type="CDD" id="cd06814">
    <property type="entry name" value="PLPDE_III_DSD_D-TA_like_3"/>
    <property type="match status" value="1"/>
</dbReference>
<organism evidence="3 4">
    <name type="scientific">Marinobacter excellens LAMA 842</name>
    <dbReference type="NCBI Taxonomy" id="1306954"/>
    <lineage>
        <taxon>Bacteria</taxon>
        <taxon>Pseudomonadati</taxon>
        <taxon>Pseudomonadota</taxon>
        <taxon>Gammaproteobacteria</taxon>
        <taxon>Pseudomonadales</taxon>
        <taxon>Marinobacteraceae</taxon>
        <taxon>Marinobacter</taxon>
    </lineage>
</organism>
<proteinExistence type="predicted"/>
<dbReference type="Pfam" id="PF01168">
    <property type="entry name" value="Ala_racemase_N"/>
    <property type="match status" value="1"/>
</dbReference>
<evidence type="ECO:0000313" key="4">
    <source>
        <dbReference type="Proteomes" id="UP000070282"/>
    </source>
</evidence>
<dbReference type="InterPro" id="IPR029066">
    <property type="entry name" value="PLP-binding_barrel"/>
</dbReference>
<sequence length="434" mass="48463">MAHSEAFRQQRRKLILAGMAAGGLGTAAWLRPPAIRDGHSHYFRALSRALDASGLATPTLVIDQQRLDHNIQVLLQHLGHDFDYRIVVKSLPSVPLLEHVMAKTGTRRLMLFHQPFLNQIASSIPDADILLGKPLPVAAAARFYGRHQADQNDFQPRQQLQWLIDSPRRLAQYEQLARQRSEPMRVNLELDIGLHRGGFNYDQLLSRALLDIEQSRWLSFSGFMGYEPHIVKAPGPTDWLWQKAMARYNRYVSLARNTLGRDLAGLTFNTGGSTTYQLYKGRANTITANELAAGSGLVMPTDFDLATLAGHQPAAFIATPVLKLQEANRIPGTPGIGRLQRLWNPNRARAVFIYGGNWKARPVSPAGLTTNPVFGRSSNQEMLNLAAGVPLQEDDWVFLRPHQSESVFLQFGDLAVFDARLGEISRYWPVVPEG</sequence>